<keyword evidence="14" id="KW-0812">Transmembrane</keyword>
<dbReference type="InterPro" id="IPR003758">
    <property type="entry name" value="LpxK"/>
</dbReference>
<evidence type="ECO:0000256" key="8">
    <source>
        <dbReference type="ARBA" id="ARBA00022741"/>
    </source>
</evidence>
<accession>A0ABW3B6J1</accession>
<evidence type="ECO:0000256" key="12">
    <source>
        <dbReference type="ARBA" id="ARBA00029757"/>
    </source>
</evidence>
<comment type="pathway">
    <text evidence="2 13">Glycolipid biosynthesis; lipid IV(A) biosynthesis; lipid IV(A) from (3R)-3-hydroxytetradecanoyl-[acyl-carrier-protein] and UDP-N-acetyl-alpha-D-glucosamine: step 6/6.</text>
</comment>
<dbReference type="SUPFAM" id="SSF52540">
    <property type="entry name" value="P-loop containing nucleoside triphosphate hydrolases"/>
    <property type="match status" value="1"/>
</dbReference>
<proteinExistence type="inferred from homology"/>
<keyword evidence="7 13" id="KW-0808">Transferase</keyword>
<evidence type="ECO:0000256" key="14">
    <source>
        <dbReference type="SAM" id="Phobius"/>
    </source>
</evidence>
<evidence type="ECO:0000256" key="3">
    <source>
        <dbReference type="ARBA" id="ARBA00012071"/>
    </source>
</evidence>
<keyword evidence="16" id="KW-1185">Reference proteome</keyword>
<comment type="caution">
    <text evidence="15">The sequence shown here is derived from an EMBL/GenBank/DDBJ whole genome shotgun (WGS) entry which is preliminary data.</text>
</comment>
<evidence type="ECO:0000256" key="10">
    <source>
        <dbReference type="ARBA" id="ARBA00022840"/>
    </source>
</evidence>
<evidence type="ECO:0000256" key="13">
    <source>
        <dbReference type="HAMAP-Rule" id="MF_00409"/>
    </source>
</evidence>
<comment type="catalytic activity">
    <reaction evidence="13">
        <text>a lipid A disaccharide + ATP = a lipid IVA + ADP + H(+)</text>
        <dbReference type="Rhea" id="RHEA:67840"/>
        <dbReference type="ChEBI" id="CHEBI:15378"/>
        <dbReference type="ChEBI" id="CHEBI:30616"/>
        <dbReference type="ChEBI" id="CHEBI:176343"/>
        <dbReference type="ChEBI" id="CHEBI:176425"/>
        <dbReference type="ChEBI" id="CHEBI:456216"/>
        <dbReference type="EC" id="2.7.1.130"/>
    </reaction>
</comment>
<dbReference type="HAMAP" id="MF_00409">
    <property type="entry name" value="LpxK"/>
    <property type="match status" value="1"/>
</dbReference>
<keyword evidence="6 13" id="KW-0441">Lipid A biosynthesis</keyword>
<evidence type="ECO:0000256" key="5">
    <source>
        <dbReference type="ARBA" id="ARBA00022516"/>
    </source>
</evidence>
<dbReference type="PANTHER" id="PTHR42724:SF1">
    <property type="entry name" value="TETRAACYLDISACCHARIDE 4'-KINASE, MITOCHONDRIAL-RELATED"/>
    <property type="match status" value="1"/>
</dbReference>
<evidence type="ECO:0000256" key="11">
    <source>
        <dbReference type="ARBA" id="ARBA00023098"/>
    </source>
</evidence>
<keyword evidence="11 13" id="KW-0443">Lipid metabolism</keyword>
<dbReference type="InterPro" id="IPR027417">
    <property type="entry name" value="P-loop_NTPase"/>
</dbReference>
<keyword evidence="8 13" id="KW-0547">Nucleotide-binding</keyword>
<dbReference type="EMBL" id="JBHTHY010000007">
    <property type="protein sequence ID" value="MFD0798164.1"/>
    <property type="molecule type" value="Genomic_DNA"/>
</dbReference>
<evidence type="ECO:0000313" key="16">
    <source>
        <dbReference type="Proteomes" id="UP001597012"/>
    </source>
</evidence>
<keyword evidence="5 13" id="KW-0444">Lipid biosynthesis</keyword>
<reference evidence="16" key="1">
    <citation type="journal article" date="2019" name="Int. J. Syst. Evol. Microbiol.">
        <title>The Global Catalogue of Microorganisms (GCM) 10K type strain sequencing project: providing services to taxonomists for standard genome sequencing and annotation.</title>
        <authorList>
            <consortium name="The Broad Institute Genomics Platform"/>
            <consortium name="The Broad Institute Genome Sequencing Center for Infectious Disease"/>
            <person name="Wu L."/>
            <person name="Ma J."/>
        </authorList>
    </citation>
    <scope>NUCLEOTIDE SEQUENCE [LARGE SCALE GENOMIC DNA]</scope>
    <source>
        <strain evidence="16">CCUG 61948</strain>
    </source>
</reference>
<evidence type="ECO:0000313" key="15">
    <source>
        <dbReference type="EMBL" id="MFD0798164.1"/>
    </source>
</evidence>
<keyword evidence="14" id="KW-0472">Membrane</keyword>
<keyword evidence="10 13" id="KW-0067">ATP-binding</keyword>
<sequence length="333" mass="38146">MQLLRKLLFPISVMYALVVVVRNWLYDIGIFKSQTFSTTTICVGNLSVGGTGKTPMTEFLIRIMAPRYKVAMLSRGYKRKSTGFVLANKKTTVGEIGDEPFQIFSKFPEITVAVDAHRQHGIERLEQEIKPDVILLDDAFQHRKVSPSYSILLTTYDNLYMEDWYLPTGDLRDAKYAARRANCIVVTKCPVTLKQEEQAVIKKKIDPKEHQTVLFAYLTYAERVIGKDGSVFLSFFQDKQLSLVTGIADPKPLTTYLKRNNIGFEHLAYGDHHFFTKNELEVLKKKPYVLTTEKDYVRLKDDLDNLWYIPVSHSFLGNGEVILEQALEGLMTR</sequence>
<comment type="similarity">
    <text evidence="13">Belongs to the LpxK family.</text>
</comment>
<dbReference type="EC" id="2.7.1.130" evidence="3 13"/>
<dbReference type="Pfam" id="PF02606">
    <property type="entry name" value="LpxK"/>
    <property type="match status" value="1"/>
</dbReference>
<dbReference type="PANTHER" id="PTHR42724">
    <property type="entry name" value="TETRAACYLDISACCHARIDE 4'-KINASE"/>
    <property type="match status" value="1"/>
</dbReference>
<keyword evidence="14" id="KW-1133">Transmembrane helix</keyword>
<gene>
    <name evidence="13 15" type="primary">lpxK</name>
    <name evidence="15" type="ORF">ACFQZJ_11890</name>
</gene>
<dbReference type="Proteomes" id="UP001597012">
    <property type="component" value="Unassembled WGS sequence"/>
</dbReference>
<keyword evidence="9 13" id="KW-0418">Kinase</keyword>
<protein>
    <recommendedName>
        <fullName evidence="4 13">Tetraacyldisaccharide 4'-kinase</fullName>
        <ecNumber evidence="3 13">2.7.1.130</ecNumber>
    </recommendedName>
    <alternativeName>
        <fullName evidence="12 13">Lipid A 4'-kinase</fullName>
    </alternativeName>
</protein>
<evidence type="ECO:0000256" key="1">
    <source>
        <dbReference type="ARBA" id="ARBA00002274"/>
    </source>
</evidence>
<comment type="function">
    <text evidence="1 13">Transfers the gamma-phosphate of ATP to the 4'-position of a tetraacyldisaccharide 1-phosphate intermediate (termed DS-1-P) to form tetraacyldisaccharide 1,4'-bis-phosphate (lipid IVA).</text>
</comment>
<feature type="transmembrane region" description="Helical" evidence="14">
    <location>
        <begin position="7"/>
        <end position="26"/>
    </location>
</feature>
<name>A0ABW3B6J1_9FLAO</name>
<evidence type="ECO:0000256" key="2">
    <source>
        <dbReference type="ARBA" id="ARBA00004870"/>
    </source>
</evidence>
<dbReference type="GO" id="GO:0009029">
    <property type="term" value="F:lipid-A 4'-kinase activity"/>
    <property type="evidence" value="ECO:0007669"/>
    <property type="project" value="UniProtKB-EC"/>
</dbReference>
<evidence type="ECO:0000256" key="7">
    <source>
        <dbReference type="ARBA" id="ARBA00022679"/>
    </source>
</evidence>
<dbReference type="RefSeq" id="WP_379934793.1">
    <property type="nucleotide sequence ID" value="NZ_JBHTHY010000007.1"/>
</dbReference>
<evidence type="ECO:0000256" key="9">
    <source>
        <dbReference type="ARBA" id="ARBA00022777"/>
    </source>
</evidence>
<organism evidence="15 16">
    <name type="scientific">Maribacter chungangensis</name>
    <dbReference type="NCBI Taxonomy" id="1069117"/>
    <lineage>
        <taxon>Bacteria</taxon>
        <taxon>Pseudomonadati</taxon>
        <taxon>Bacteroidota</taxon>
        <taxon>Flavobacteriia</taxon>
        <taxon>Flavobacteriales</taxon>
        <taxon>Flavobacteriaceae</taxon>
        <taxon>Maribacter</taxon>
    </lineage>
</organism>
<dbReference type="NCBIfam" id="TIGR00682">
    <property type="entry name" value="lpxK"/>
    <property type="match status" value="1"/>
</dbReference>
<evidence type="ECO:0000256" key="4">
    <source>
        <dbReference type="ARBA" id="ARBA00016436"/>
    </source>
</evidence>
<feature type="binding site" evidence="13">
    <location>
        <begin position="47"/>
        <end position="54"/>
    </location>
    <ligand>
        <name>ATP</name>
        <dbReference type="ChEBI" id="CHEBI:30616"/>
    </ligand>
</feature>
<evidence type="ECO:0000256" key="6">
    <source>
        <dbReference type="ARBA" id="ARBA00022556"/>
    </source>
</evidence>